<feature type="domain" description="ABC transporter" evidence="10">
    <location>
        <begin position="2"/>
        <end position="237"/>
    </location>
</feature>
<gene>
    <name evidence="12" type="ORF">DMI76_05905</name>
    <name evidence="11" type="ORF">M8N44_09300</name>
</gene>
<feature type="compositionally biased region" description="Basic and acidic residues" evidence="8">
    <location>
        <begin position="286"/>
        <end position="307"/>
    </location>
</feature>
<keyword evidence="7 9" id="KW-0472">Membrane</keyword>
<dbReference type="GO" id="GO:0005524">
    <property type="term" value="F:ATP binding"/>
    <property type="evidence" value="ECO:0007669"/>
    <property type="project" value="UniProtKB-KW"/>
</dbReference>
<evidence type="ECO:0000256" key="2">
    <source>
        <dbReference type="ARBA" id="ARBA00022448"/>
    </source>
</evidence>
<evidence type="ECO:0000256" key="7">
    <source>
        <dbReference type="ARBA" id="ARBA00023136"/>
    </source>
</evidence>
<evidence type="ECO:0000313" key="13">
    <source>
        <dbReference type="Proteomes" id="UP000642553"/>
    </source>
</evidence>
<evidence type="ECO:0000256" key="9">
    <source>
        <dbReference type="SAM" id="Phobius"/>
    </source>
</evidence>
<dbReference type="PANTHER" id="PTHR48041">
    <property type="entry name" value="ABC TRANSPORTER G FAMILY MEMBER 28"/>
    <property type="match status" value="1"/>
</dbReference>
<dbReference type="PANTHER" id="PTHR48041:SF139">
    <property type="entry name" value="PROTEIN SCARLET"/>
    <property type="match status" value="1"/>
</dbReference>
<dbReference type="InterPro" id="IPR013525">
    <property type="entry name" value="ABC2_TM"/>
</dbReference>
<evidence type="ECO:0000256" key="3">
    <source>
        <dbReference type="ARBA" id="ARBA00022692"/>
    </source>
</evidence>
<keyword evidence="6 9" id="KW-1133">Transmembrane helix</keyword>
<feature type="transmembrane region" description="Helical" evidence="9">
    <location>
        <begin position="517"/>
        <end position="536"/>
    </location>
</feature>
<name>A0AAE6TA08_9BACT</name>
<dbReference type="Pfam" id="PF01061">
    <property type="entry name" value="ABC2_membrane"/>
    <property type="match status" value="1"/>
</dbReference>
<feature type="transmembrane region" description="Helical" evidence="9">
    <location>
        <begin position="355"/>
        <end position="373"/>
    </location>
</feature>
<evidence type="ECO:0000256" key="6">
    <source>
        <dbReference type="ARBA" id="ARBA00022989"/>
    </source>
</evidence>
<dbReference type="InterPro" id="IPR027417">
    <property type="entry name" value="P-loop_NTPase"/>
</dbReference>
<dbReference type="AlphaFoldDB" id="A0AAE6TA08"/>
<dbReference type="Pfam" id="PF00005">
    <property type="entry name" value="ABC_tran"/>
    <property type="match status" value="1"/>
</dbReference>
<keyword evidence="4" id="KW-0547">Nucleotide-binding</keyword>
<dbReference type="RefSeq" id="WP_022396907.1">
    <property type="nucleotide sequence ID" value="NZ_CP029701.1"/>
</dbReference>
<dbReference type="PROSITE" id="PS00211">
    <property type="entry name" value="ABC_TRANSPORTER_1"/>
    <property type="match status" value="1"/>
</dbReference>
<dbReference type="SUPFAM" id="SSF52540">
    <property type="entry name" value="P-loop containing nucleoside triphosphate hydrolases"/>
    <property type="match status" value="1"/>
</dbReference>
<feature type="transmembrane region" description="Helical" evidence="9">
    <location>
        <begin position="408"/>
        <end position="429"/>
    </location>
</feature>
<protein>
    <submittedName>
        <fullName evidence="12">ABC transporter</fullName>
    </submittedName>
    <submittedName>
        <fullName evidence="11">ATP-binding cassette domain-containing protein</fullName>
    </submittedName>
</protein>
<evidence type="ECO:0000313" key="11">
    <source>
        <dbReference type="EMBL" id="MCL6657506.1"/>
    </source>
</evidence>
<evidence type="ECO:0000256" key="8">
    <source>
        <dbReference type="SAM" id="MobiDB-lite"/>
    </source>
</evidence>
<evidence type="ECO:0000256" key="4">
    <source>
        <dbReference type="ARBA" id="ARBA00022741"/>
    </source>
</evidence>
<feature type="transmembrane region" description="Helical" evidence="9">
    <location>
        <begin position="485"/>
        <end position="505"/>
    </location>
</feature>
<organism evidence="12 13">
    <name type="scientific">Akkermansia massiliensis</name>
    <dbReference type="NCBI Taxonomy" id="2927224"/>
    <lineage>
        <taxon>Bacteria</taxon>
        <taxon>Pseudomonadati</taxon>
        <taxon>Verrucomicrobiota</taxon>
        <taxon>Verrucomicrobiia</taxon>
        <taxon>Verrucomicrobiales</taxon>
        <taxon>Akkermansiaceae</taxon>
        <taxon>Akkermansia</taxon>
    </lineage>
</organism>
<comment type="subcellular location">
    <subcellularLocation>
        <location evidence="1">Membrane</location>
        <topology evidence="1">Multi-pass membrane protein</topology>
    </subcellularLocation>
</comment>
<evidence type="ECO:0000259" key="10">
    <source>
        <dbReference type="PROSITE" id="PS50893"/>
    </source>
</evidence>
<evidence type="ECO:0000256" key="1">
    <source>
        <dbReference type="ARBA" id="ARBA00004141"/>
    </source>
</evidence>
<dbReference type="EMBL" id="JAMGSI010000002">
    <property type="protein sequence ID" value="MCL6657506.1"/>
    <property type="molecule type" value="Genomic_DNA"/>
</dbReference>
<sequence length="609" mass="66891">MLQADGITYEIETPDGPLKLLDNVSFNVPRGHFMAVVGPSGCGKTTLLKAIAGMIAETDGRFFWNGHDLAEEDFEPSEIGFVPQFSIAYDQLSVDENVESAARLRCRFDSVDDLDDSIDNALEVTGMEGIADRDVKILSGGQKRRLALAMELVSNPRLLICDEVTSGLDPRSEHDIVDLLHEISRSEGRIVISVTHSLSHLDMYDSILVMHQGCVAYHGSPKTMLHYFGVSSLEEIYPKLQDREGPSWCRSWGKHRDSYYSRLEQEREKKILSGELPDPDAVRSNVEAEKAPEEPGTEKGDAVRSDSGETAPAEGNGNSPEAAAEAIPEVPGFFTQFFCLLGRRWRIFFRDRSQLVLQLVMVLLFPVLVAMFTDKGTGQIVGLSATQDVQTIQKDMEAQQLNMKTGSAVSGIIMFEVILLGLMGSNNAAREVAGERAIMEKEKYAGMRPSAYLGSKLAYLSVLVLVQSVWMFAFVDFFWDRGGGLTHLLFLILADAAMTFVCLGISSLARSADQASLLSIYLVGFQLPLSGAVLALPEQVEGFIRPFISAYWAWSGSISALKSDVYNAVKNVLDTDLTPALTCYIVLGVHVACGIAASYAGIRRSRWEL</sequence>
<dbReference type="Proteomes" id="UP001202031">
    <property type="component" value="Unassembled WGS sequence"/>
</dbReference>
<evidence type="ECO:0000313" key="12">
    <source>
        <dbReference type="EMBL" id="QHV62926.1"/>
    </source>
</evidence>
<dbReference type="GO" id="GO:0016020">
    <property type="term" value="C:membrane"/>
    <property type="evidence" value="ECO:0007669"/>
    <property type="project" value="UniProtKB-SubCell"/>
</dbReference>
<feature type="transmembrane region" description="Helical" evidence="9">
    <location>
        <begin position="457"/>
        <end position="479"/>
    </location>
</feature>
<dbReference type="GO" id="GO:0016887">
    <property type="term" value="F:ATP hydrolysis activity"/>
    <property type="evidence" value="ECO:0007669"/>
    <property type="project" value="InterPro"/>
</dbReference>
<keyword evidence="3 9" id="KW-0812">Transmembrane</keyword>
<keyword evidence="14" id="KW-1185">Reference proteome</keyword>
<evidence type="ECO:0000313" key="14">
    <source>
        <dbReference type="Proteomes" id="UP001202031"/>
    </source>
</evidence>
<dbReference type="Proteomes" id="UP000642553">
    <property type="component" value="Chromosome"/>
</dbReference>
<dbReference type="EMBL" id="CP029701">
    <property type="protein sequence ID" value="QHV62926.1"/>
    <property type="molecule type" value="Genomic_DNA"/>
</dbReference>
<dbReference type="InterPro" id="IPR003593">
    <property type="entry name" value="AAA+_ATPase"/>
</dbReference>
<reference evidence="12" key="1">
    <citation type="submission" date="2018-05" db="EMBL/GenBank/DDBJ databases">
        <title>Complete genome sequnece of Akkermansia muciniphila EB-AMDK-40.</title>
        <authorList>
            <person name="Nam Y.-D."/>
            <person name="Chung W.-H."/>
            <person name="Park Y.S."/>
            <person name="Kang J."/>
        </authorList>
    </citation>
    <scope>NUCLEOTIDE SEQUENCE</scope>
    <source>
        <strain evidence="12">EB-AMDK-40</strain>
    </source>
</reference>
<evidence type="ECO:0000256" key="5">
    <source>
        <dbReference type="ARBA" id="ARBA00022840"/>
    </source>
</evidence>
<feature type="transmembrane region" description="Helical" evidence="9">
    <location>
        <begin position="579"/>
        <end position="602"/>
    </location>
</feature>
<dbReference type="SMART" id="SM00382">
    <property type="entry name" value="AAA"/>
    <property type="match status" value="1"/>
</dbReference>
<dbReference type="InterPro" id="IPR050352">
    <property type="entry name" value="ABCG_transporters"/>
</dbReference>
<dbReference type="PROSITE" id="PS50893">
    <property type="entry name" value="ABC_TRANSPORTER_2"/>
    <property type="match status" value="1"/>
</dbReference>
<reference evidence="11 14" key="2">
    <citation type="submission" date="2022-03" db="EMBL/GenBank/DDBJ databases">
        <title>Taxonomic description of new species and reclassification of some bacterial strains.</title>
        <authorList>
            <person name="Ndongo S."/>
        </authorList>
    </citation>
    <scope>NUCLEOTIDE SEQUENCE [LARGE SCALE GENOMIC DNA]</scope>
    <source>
        <strain evidence="11 14">Marseille-P6666</strain>
    </source>
</reference>
<keyword evidence="5 11" id="KW-0067">ATP-binding</keyword>
<dbReference type="Gene3D" id="3.40.50.300">
    <property type="entry name" value="P-loop containing nucleotide triphosphate hydrolases"/>
    <property type="match status" value="1"/>
</dbReference>
<accession>A0AAE6TA08</accession>
<proteinExistence type="predicted"/>
<dbReference type="InterPro" id="IPR003439">
    <property type="entry name" value="ABC_transporter-like_ATP-bd"/>
</dbReference>
<dbReference type="GO" id="GO:0140359">
    <property type="term" value="F:ABC-type transporter activity"/>
    <property type="evidence" value="ECO:0007669"/>
    <property type="project" value="InterPro"/>
</dbReference>
<dbReference type="GeneID" id="84024059"/>
<keyword evidence="2" id="KW-0813">Transport</keyword>
<feature type="region of interest" description="Disordered" evidence="8">
    <location>
        <begin position="270"/>
        <end position="322"/>
    </location>
</feature>
<dbReference type="InterPro" id="IPR017871">
    <property type="entry name" value="ABC_transporter-like_CS"/>
</dbReference>